<dbReference type="PANTHER" id="PTHR47129">
    <property type="entry name" value="QUINONE OXIDOREDUCTASE 2"/>
    <property type="match status" value="1"/>
</dbReference>
<dbReference type="SUPFAM" id="SSF51735">
    <property type="entry name" value="NAD(P)-binding Rossmann-fold domains"/>
    <property type="match status" value="1"/>
</dbReference>
<dbReference type="InterPro" id="IPR052718">
    <property type="entry name" value="NmrA-type_oxidoreductase"/>
</dbReference>
<name>A0AB39BGB1_9MICO</name>
<organism evidence="2">
    <name type="scientific">Herbiconiux sp. A18JL235</name>
    <dbReference type="NCBI Taxonomy" id="3152363"/>
    <lineage>
        <taxon>Bacteria</taxon>
        <taxon>Bacillati</taxon>
        <taxon>Actinomycetota</taxon>
        <taxon>Actinomycetes</taxon>
        <taxon>Micrococcales</taxon>
        <taxon>Microbacteriaceae</taxon>
        <taxon>Herbiconiux</taxon>
    </lineage>
</organism>
<dbReference type="Gene3D" id="3.40.50.720">
    <property type="entry name" value="NAD(P)-binding Rossmann-like Domain"/>
    <property type="match status" value="1"/>
</dbReference>
<dbReference type="Pfam" id="PF05368">
    <property type="entry name" value="NmrA"/>
    <property type="match status" value="1"/>
</dbReference>
<keyword evidence="2" id="KW-0560">Oxidoreductase</keyword>
<dbReference type="Gene3D" id="3.90.25.10">
    <property type="entry name" value="UDP-galactose 4-epimerase, domain 1"/>
    <property type="match status" value="1"/>
</dbReference>
<dbReference type="EMBL" id="CP162511">
    <property type="protein sequence ID" value="XDI05632.1"/>
    <property type="molecule type" value="Genomic_DNA"/>
</dbReference>
<dbReference type="PANTHER" id="PTHR47129:SF1">
    <property type="entry name" value="NMRA-LIKE DOMAIN-CONTAINING PROTEIN"/>
    <property type="match status" value="1"/>
</dbReference>
<dbReference type="AlphaFoldDB" id="A0AB39BGB1"/>
<proteinExistence type="predicted"/>
<evidence type="ECO:0000259" key="1">
    <source>
        <dbReference type="Pfam" id="PF05368"/>
    </source>
</evidence>
<dbReference type="InterPro" id="IPR008030">
    <property type="entry name" value="NmrA-like"/>
</dbReference>
<dbReference type="RefSeq" id="WP_368498018.1">
    <property type="nucleotide sequence ID" value="NZ_CP162511.1"/>
</dbReference>
<protein>
    <submittedName>
        <fullName evidence="2">SDR family oxidoreductase</fullName>
        <ecNumber evidence="2">1.6.5.2</ecNumber>
    </submittedName>
</protein>
<dbReference type="EC" id="1.6.5.2" evidence="2"/>
<feature type="domain" description="NmrA-like" evidence="1">
    <location>
        <begin position="3"/>
        <end position="223"/>
    </location>
</feature>
<accession>A0AB39BGB1</accession>
<reference evidence="2" key="1">
    <citation type="submission" date="2024-05" db="EMBL/GenBank/DDBJ databases">
        <title>Herbiconiux sp. A18JL235.</title>
        <authorList>
            <person name="Zhang G."/>
        </authorList>
    </citation>
    <scope>NUCLEOTIDE SEQUENCE</scope>
    <source>
        <strain evidence="2">A18JL235</strain>
    </source>
</reference>
<gene>
    <name evidence="2" type="ORF">ABFY20_00665</name>
</gene>
<dbReference type="GO" id="GO:0003955">
    <property type="term" value="F:NAD(P)H dehydrogenase (quinone) activity"/>
    <property type="evidence" value="ECO:0007669"/>
    <property type="project" value="UniProtKB-EC"/>
</dbReference>
<dbReference type="InterPro" id="IPR036291">
    <property type="entry name" value="NAD(P)-bd_dom_sf"/>
</dbReference>
<evidence type="ECO:0000313" key="2">
    <source>
        <dbReference type="EMBL" id="XDI05632.1"/>
    </source>
</evidence>
<dbReference type="CDD" id="cd05269">
    <property type="entry name" value="TMR_SDR_a"/>
    <property type="match status" value="1"/>
</dbReference>
<sequence length="295" mass="31282">MVTTIAVTGATGEVGGRAARLLAADGTEGARLRLVVRDSARGERVAVELRGAGAEVEIAVAGYGDRGAAERALEGVDVLFMVSAAESADRLEQHRSFVDAARASGVGHLVYTSFFGAAPDATFTLARDHYATEQYIRESGIAFTFLRDDFYADFLPLLAGEDGVIRGPAGDGRVAAVARADVADAAVAVLRDPAAHAGATYELTGPEALTLAEVAELLTELWGRGPIRYHDETVAEAYASRAVWEAPPWQLDAWVSTYTAIASGELARLTDDVRRLTGRPPRSLRELLTASGRQP</sequence>